<accession>A0ABV7HV47</accession>
<dbReference type="Gene3D" id="3.30.780.10">
    <property type="entry name" value="SUI1-like domain"/>
    <property type="match status" value="1"/>
</dbReference>
<dbReference type="InterPro" id="IPR005872">
    <property type="entry name" value="SUI1_arc_bac"/>
</dbReference>
<dbReference type="PANTHER" id="PTHR12789">
    <property type="entry name" value="DENSITY-REGULATED PROTEIN HOMOLOG"/>
    <property type="match status" value="1"/>
</dbReference>
<sequence>MSKNSRLVYSTDGGRVSEKPQNTEAPTGDGIVRIQRSSKGRGGKTVSVITGVPLVGDELKSLTKKLKQVCGTGGAVKEGNIEIQGDHRDTLKATLEKLDYTVKLAGG</sequence>
<dbReference type="SUPFAM" id="SSF55159">
    <property type="entry name" value="eIF1-like"/>
    <property type="match status" value="1"/>
</dbReference>
<gene>
    <name evidence="6" type="primary">yciH</name>
    <name evidence="6" type="ORF">ACFOEB_08465</name>
</gene>
<dbReference type="PANTHER" id="PTHR12789:SF0">
    <property type="entry name" value="DENSITY-REGULATED PROTEIN"/>
    <property type="match status" value="1"/>
</dbReference>
<evidence type="ECO:0000256" key="1">
    <source>
        <dbReference type="ARBA" id="ARBA00005422"/>
    </source>
</evidence>
<evidence type="ECO:0000256" key="4">
    <source>
        <dbReference type="SAM" id="MobiDB-lite"/>
    </source>
</evidence>
<reference evidence="7" key="1">
    <citation type="journal article" date="2019" name="Int. J. Syst. Evol. Microbiol.">
        <title>The Global Catalogue of Microorganisms (GCM) 10K type strain sequencing project: providing services to taxonomists for standard genome sequencing and annotation.</title>
        <authorList>
            <consortium name="The Broad Institute Genomics Platform"/>
            <consortium name="The Broad Institute Genome Sequencing Center for Infectious Disease"/>
            <person name="Wu L."/>
            <person name="Ma J."/>
        </authorList>
    </citation>
    <scope>NUCLEOTIDE SEQUENCE [LARGE SCALE GENOMIC DNA]</scope>
    <source>
        <strain evidence="7">KCTC 52141</strain>
    </source>
</reference>
<protein>
    <submittedName>
        <fullName evidence="6">Stress response translation initiation inhibitor YciH</fullName>
    </submittedName>
</protein>
<feature type="region of interest" description="Disordered" evidence="4">
    <location>
        <begin position="1"/>
        <end position="28"/>
    </location>
</feature>
<evidence type="ECO:0000256" key="2">
    <source>
        <dbReference type="ARBA" id="ARBA00022845"/>
    </source>
</evidence>
<evidence type="ECO:0000313" key="7">
    <source>
        <dbReference type="Proteomes" id="UP001595548"/>
    </source>
</evidence>
<evidence type="ECO:0000259" key="5">
    <source>
        <dbReference type="PROSITE" id="PS50296"/>
    </source>
</evidence>
<dbReference type="NCBIfam" id="TIGR01158">
    <property type="entry name" value="SUI1_rel"/>
    <property type="match status" value="1"/>
</dbReference>
<dbReference type="NCBIfam" id="NF006536">
    <property type="entry name" value="PRK09019.1"/>
    <property type="match status" value="1"/>
</dbReference>
<keyword evidence="2" id="KW-0810">Translation regulation</keyword>
<keyword evidence="3" id="KW-0648">Protein biosynthesis</keyword>
<organism evidence="6 7">
    <name type="scientific">Gilvimarinus japonicus</name>
    <dbReference type="NCBI Taxonomy" id="1796469"/>
    <lineage>
        <taxon>Bacteria</taxon>
        <taxon>Pseudomonadati</taxon>
        <taxon>Pseudomonadota</taxon>
        <taxon>Gammaproteobacteria</taxon>
        <taxon>Cellvibrionales</taxon>
        <taxon>Cellvibrionaceae</taxon>
        <taxon>Gilvimarinus</taxon>
    </lineage>
</organism>
<dbReference type="PIRSF" id="PIRSF037511">
    <property type="entry name" value="Transl_init_SUI1_pro"/>
    <property type="match status" value="1"/>
</dbReference>
<proteinExistence type="inferred from homology"/>
<keyword evidence="7" id="KW-1185">Reference proteome</keyword>
<name>A0ABV7HV47_9GAMM</name>
<dbReference type="InterPro" id="IPR050318">
    <property type="entry name" value="DENR/SUI1_TIF"/>
</dbReference>
<dbReference type="Proteomes" id="UP001595548">
    <property type="component" value="Unassembled WGS sequence"/>
</dbReference>
<feature type="domain" description="SUI1" evidence="5">
    <location>
        <begin position="33"/>
        <end position="99"/>
    </location>
</feature>
<dbReference type="EMBL" id="JBHRTL010000006">
    <property type="protein sequence ID" value="MFC3155231.1"/>
    <property type="molecule type" value="Genomic_DNA"/>
</dbReference>
<dbReference type="CDD" id="cd11567">
    <property type="entry name" value="YciH_like"/>
    <property type="match status" value="1"/>
</dbReference>
<comment type="caution">
    <text evidence="6">The sequence shown here is derived from an EMBL/GenBank/DDBJ whole genome shotgun (WGS) entry which is preliminary data.</text>
</comment>
<dbReference type="InterPro" id="IPR036877">
    <property type="entry name" value="SUI1_dom_sf"/>
</dbReference>
<evidence type="ECO:0000313" key="6">
    <source>
        <dbReference type="EMBL" id="MFC3155231.1"/>
    </source>
</evidence>
<dbReference type="Pfam" id="PF01253">
    <property type="entry name" value="SUI1"/>
    <property type="match status" value="1"/>
</dbReference>
<evidence type="ECO:0000256" key="3">
    <source>
        <dbReference type="ARBA" id="ARBA00022917"/>
    </source>
</evidence>
<dbReference type="PROSITE" id="PS50296">
    <property type="entry name" value="SUI1"/>
    <property type="match status" value="1"/>
</dbReference>
<dbReference type="InterPro" id="IPR001950">
    <property type="entry name" value="SUI1"/>
</dbReference>
<dbReference type="RefSeq" id="WP_382415823.1">
    <property type="nucleotide sequence ID" value="NZ_AP031500.1"/>
</dbReference>
<comment type="similarity">
    <text evidence="1">Belongs to the SUI1 family.</text>
</comment>